<dbReference type="Proteomes" id="UP000248975">
    <property type="component" value="Unassembled WGS sequence"/>
</dbReference>
<sequence>MIKPLLVLLFALTFAISPFFTPDFRGYDPSQFPIADRPSILPAAYAFSIWLLIYLYLIAHAAYGLWKRAGDPAWDKVRLALIVTLAIGTAWLAVAVQNPVWASVLIIAMLIGALIAVFQAPPEPDRWLLLAPIAILAGWLTAASGVSIGVLLTGFGWLQDTSAAVVMLVAVLIVAMTVQLRLTRAPEYGLTVIWALVAVIVANGTANLAVTLLAAIGIAAMAWAAWRVGKG</sequence>
<protein>
    <submittedName>
        <fullName evidence="2">Uncharacterized protein</fullName>
    </submittedName>
</protein>
<organism evidence="2 3">
    <name type="scientific">Cereibacter sphaeroides</name>
    <name type="common">Rhodobacter sphaeroides</name>
    <dbReference type="NCBI Taxonomy" id="1063"/>
    <lineage>
        <taxon>Bacteria</taxon>
        <taxon>Pseudomonadati</taxon>
        <taxon>Pseudomonadota</taxon>
        <taxon>Alphaproteobacteria</taxon>
        <taxon>Rhodobacterales</taxon>
        <taxon>Paracoccaceae</taxon>
        <taxon>Cereibacter</taxon>
    </lineage>
</organism>
<proteinExistence type="predicted"/>
<evidence type="ECO:0000313" key="3">
    <source>
        <dbReference type="Proteomes" id="UP000248975"/>
    </source>
</evidence>
<dbReference type="EMBL" id="QFQS01000001">
    <property type="protein sequence ID" value="PZQ99793.1"/>
    <property type="molecule type" value="Genomic_DNA"/>
</dbReference>
<feature type="transmembrane region" description="Helical" evidence="1">
    <location>
        <begin position="44"/>
        <end position="65"/>
    </location>
</feature>
<evidence type="ECO:0000256" key="1">
    <source>
        <dbReference type="SAM" id="Phobius"/>
    </source>
</evidence>
<feature type="transmembrane region" description="Helical" evidence="1">
    <location>
        <begin position="77"/>
        <end position="94"/>
    </location>
</feature>
<accession>A0A2W5U8Y9</accession>
<evidence type="ECO:0000313" key="2">
    <source>
        <dbReference type="EMBL" id="PZQ99793.1"/>
    </source>
</evidence>
<keyword evidence="1" id="KW-0472">Membrane</keyword>
<keyword evidence="1" id="KW-1133">Transmembrane helix</keyword>
<feature type="transmembrane region" description="Helical" evidence="1">
    <location>
        <begin position="185"/>
        <end position="202"/>
    </location>
</feature>
<feature type="transmembrane region" description="Helical" evidence="1">
    <location>
        <begin position="161"/>
        <end position="178"/>
    </location>
</feature>
<gene>
    <name evidence="2" type="ORF">DI533_03875</name>
</gene>
<feature type="transmembrane region" description="Helical" evidence="1">
    <location>
        <begin position="100"/>
        <end position="120"/>
    </location>
</feature>
<name>A0A2W5U8Y9_CERSP</name>
<keyword evidence="1" id="KW-0812">Transmembrane</keyword>
<reference evidence="2 3" key="1">
    <citation type="submission" date="2017-08" db="EMBL/GenBank/DDBJ databases">
        <title>Infants hospitalized years apart are colonized by the same room-sourced microbial strains.</title>
        <authorList>
            <person name="Brooks B."/>
            <person name="Olm M.R."/>
            <person name="Firek B.A."/>
            <person name="Baker R."/>
            <person name="Thomas B.C."/>
            <person name="Morowitz M.J."/>
            <person name="Banfield J.F."/>
        </authorList>
    </citation>
    <scope>NUCLEOTIDE SEQUENCE [LARGE SCALE GENOMIC DNA]</scope>
    <source>
        <strain evidence="2">S2_003_000_R2_11</strain>
    </source>
</reference>
<dbReference type="AlphaFoldDB" id="A0A2W5U8Y9"/>
<feature type="transmembrane region" description="Helical" evidence="1">
    <location>
        <begin position="127"/>
        <end position="155"/>
    </location>
</feature>
<comment type="caution">
    <text evidence="2">The sequence shown here is derived from an EMBL/GenBank/DDBJ whole genome shotgun (WGS) entry which is preliminary data.</text>
</comment>